<dbReference type="OrthoDB" id="6022at2759"/>
<evidence type="ECO:0000256" key="3">
    <source>
        <dbReference type="SAM" id="MobiDB-lite"/>
    </source>
</evidence>
<accession>A0A875S1Z6</accession>
<evidence type="ECO:0000313" key="5">
    <source>
        <dbReference type="Proteomes" id="UP000662931"/>
    </source>
</evidence>
<dbReference type="GO" id="GO:0070274">
    <property type="term" value="C:RES complex"/>
    <property type="evidence" value="ECO:0007669"/>
    <property type="project" value="TreeGrafter"/>
</dbReference>
<dbReference type="InterPro" id="IPR051112">
    <property type="entry name" value="CWC26_splicing_factor"/>
</dbReference>
<comment type="similarity">
    <text evidence="1">Belongs to the CWC26 family.</text>
</comment>
<feature type="compositionally biased region" description="Basic and acidic residues" evidence="3">
    <location>
        <begin position="107"/>
        <end position="131"/>
    </location>
</feature>
<dbReference type="Pfam" id="PF09736">
    <property type="entry name" value="Bud13"/>
    <property type="match status" value="1"/>
</dbReference>
<dbReference type="PANTHER" id="PTHR31809">
    <property type="entry name" value="BUD13 HOMOLOG"/>
    <property type="match status" value="1"/>
</dbReference>
<name>A0A875S1Z6_EENNA</name>
<dbReference type="GO" id="GO:0000398">
    <property type="term" value="P:mRNA splicing, via spliceosome"/>
    <property type="evidence" value="ECO:0007669"/>
    <property type="project" value="TreeGrafter"/>
</dbReference>
<evidence type="ECO:0000256" key="2">
    <source>
        <dbReference type="ARBA" id="ARBA00020644"/>
    </source>
</evidence>
<gene>
    <name evidence="4" type="ORF">FOA43_002281</name>
</gene>
<evidence type="ECO:0000313" key="4">
    <source>
        <dbReference type="EMBL" id="QPG74943.1"/>
    </source>
</evidence>
<feature type="region of interest" description="Disordered" evidence="3">
    <location>
        <begin position="75"/>
        <end position="137"/>
    </location>
</feature>
<protein>
    <recommendedName>
        <fullName evidence="2">Pre-mRNA-splicing factor CWC26</fullName>
    </recommendedName>
</protein>
<dbReference type="GO" id="GO:0005684">
    <property type="term" value="C:U2-type spliceosomal complex"/>
    <property type="evidence" value="ECO:0007669"/>
    <property type="project" value="TreeGrafter"/>
</dbReference>
<dbReference type="EMBL" id="CP064813">
    <property type="protein sequence ID" value="QPG74943.1"/>
    <property type="molecule type" value="Genomic_DNA"/>
</dbReference>
<feature type="compositionally biased region" description="Basic and acidic residues" evidence="3">
    <location>
        <begin position="85"/>
        <end position="99"/>
    </location>
</feature>
<evidence type="ECO:0000256" key="1">
    <source>
        <dbReference type="ARBA" id="ARBA00011069"/>
    </source>
</evidence>
<sequence>MSSLQNYLSKYTIGTKSRKKRKRIDDVKEDVDEYIDADADIDDLIDKSSVTRPKGSWKSVETKETVAVLPKLKGDGSYAGFQTKDQSERSNEAEVKTIYRDLSGQKIDSRDEKLQSNKKDKPTEKAERKEQLQNVNRSEADVVRKLQELARLKKVKHEGLNLYENNSELNKKKKKDVKQEDPALLFDKTIKNDYNKTRSARFVSITGRKLYKEGFPQNRFDIKPGWRWDGVDRSNGLENRWFKRQAEIHESKVSHFTTAEDV</sequence>
<dbReference type="PANTHER" id="PTHR31809:SF0">
    <property type="entry name" value="BUD13 HOMOLOG"/>
    <property type="match status" value="1"/>
</dbReference>
<dbReference type="GO" id="GO:0003723">
    <property type="term" value="F:RNA binding"/>
    <property type="evidence" value="ECO:0007669"/>
    <property type="project" value="TreeGrafter"/>
</dbReference>
<dbReference type="RefSeq" id="XP_038778508.1">
    <property type="nucleotide sequence ID" value="XM_038922580.1"/>
</dbReference>
<dbReference type="AlphaFoldDB" id="A0A875S1Z6"/>
<dbReference type="InterPro" id="IPR018609">
    <property type="entry name" value="Bud13"/>
</dbReference>
<proteinExistence type="inferred from homology"/>
<dbReference type="KEGG" id="bnn:FOA43_002281"/>
<reference evidence="4" key="1">
    <citation type="submission" date="2020-10" db="EMBL/GenBank/DDBJ databases">
        <authorList>
            <person name="Roach M.J.R."/>
        </authorList>
    </citation>
    <scope>NUCLEOTIDE SEQUENCE</scope>
    <source>
        <strain evidence="4">CBS 1945</strain>
    </source>
</reference>
<dbReference type="Proteomes" id="UP000662931">
    <property type="component" value="Chromosome 2"/>
</dbReference>
<dbReference type="GeneID" id="62195682"/>
<organism evidence="4 5">
    <name type="scientific">Eeniella nana</name>
    <name type="common">Yeast</name>
    <name type="synonym">Brettanomyces nanus</name>
    <dbReference type="NCBI Taxonomy" id="13502"/>
    <lineage>
        <taxon>Eukaryota</taxon>
        <taxon>Fungi</taxon>
        <taxon>Dikarya</taxon>
        <taxon>Ascomycota</taxon>
        <taxon>Saccharomycotina</taxon>
        <taxon>Pichiomycetes</taxon>
        <taxon>Pichiales</taxon>
        <taxon>Pichiaceae</taxon>
        <taxon>Brettanomyces</taxon>
    </lineage>
</organism>
<keyword evidence="5" id="KW-1185">Reference proteome</keyword>